<evidence type="ECO:0000313" key="2">
    <source>
        <dbReference type="Proteomes" id="UP000828390"/>
    </source>
</evidence>
<organism evidence="1 2">
    <name type="scientific">Dreissena polymorpha</name>
    <name type="common">Zebra mussel</name>
    <name type="synonym">Mytilus polymorpha</name>
    <dbReference type="NCBI Taxonomy" id="45954"/>
    <lineage>
        <taxon>Eukaryota</taxon>
        <taxon>Metazoa</taxon>
        <taxon>Spiralia</taxon>
        <taxon>Lophotrochozoa</taxon>
        <taxon>Mollusca</taxon>
        <taxon>Bivalvia</taxon>
        <taxon>Autobranchia</taxon>
        <taxon>Heteroconchia</taxon>
        <taxon>Euheterodonta</taxon>
        <taxon>Imparidentia</taxon>
        <taxon>Neoheterodontei</taxon>
        <taxon>Myida</taxon>
        <taxon>Dreissenoidea</taxon>
        <taxon>Dreissenidae</taxon>
        <taxon>Dreissena</taxon>
    </lineage>
</organism>
<proteinExistence type="predicted"/>
<dbReference type="SUPFAM" id="SSF50494">
    <property type="entry name" value="Trypsin-like serine proteases"/>
    <property type="match status" value="1"/>
</dbReference>
<protein>
    <submittedName>
        <fullName evidence="1">Uncharacterized protein</fullName>
    </submittedName>
</protein>
<keyword evidence="2" id="KW-1185">Reference proteome</keyword>
<sequence>MPHHASVQIVPNSVCADSYSLLPYEYSYENFTVADSLICAAAEGKDACQVVLNTPHMK</sequence>
<name>A0A9D4JXJ1_DREPO</name>
<gene>
    <name evidence="1" type="ORF">DPMN_125981</name>
</gene>
<dbReference type="InterPro" id="IPR009003">
    <property type="entry name" value="Peptidase_S1_PA"/>
</dbReference>
<dbReference type="EMBL" id="JAIWYP010000005">
    <property type="protein sequence ID" value="KAH3824152.1"/>
    <property type="molecule type" value="Genomic_DNA"/>
</dbReference>
<reference evidence="1" key="2">
    <citation type="submission" date="2020-11" db="EMBL/GenBank/DDBJ databases">
        <authorList>
            <person name="McCartney M.A."/>
            <person name="Auch B."/>
            <person name="Kono T."/>
            <person name="Mallez S."/>
            <person name="Becker A."/>
            <person name="Gohl D.M."/>
            <person name="Silverstein K.A.T."/>
            <person name="Koren S."/>
            <person name="Bechman K.B."/>
            <person name="Herman A."/>
            <person name="Abrahante J.E."/>
            <person name="Garbe J."/>
        </authorList>
    </citation>
    <scope>NUCLEOTIDE SEQUENCE</scope>
    <source>
        <strain evidence="1">Duluth1</strain>
        <tissue evidence="1">Whole animal</tissue>
    </source>
</reference>
<reference evidence="1" key="1">
    <citation type="journal article" date="2019" name="bioRxiv">
        <title>The Genome of the Zebra Mussel, Dreissena polymorpha: A Resource for Invasive Species Research.</title>
        <authorList>
            <person name="McCartney M.A."/>
            <person name="Auch B."/>
            <person name="Kono T."/>
            <person name="Mallez S."/>
            <person name="Zhang Y."/>
            <person name="Obille A."/>
            <person name="Becker A."/>
            <person name="Abrahante J.E."/>
            <person name="Garbe J."/>
            <person name="Badalamenti J.P."/>
            <person name="Herman A."/>
            <person name="Mangelson H."/>
            <person name="Liachko I."/>
            <person name="Sullivan S."/>
            <person name="Sone E.D."/>
            <person name="Koren S."/>
            <person name="Silverstein K.A.T."/>
            <person name="Beckman K.B."/>
            <person name="Gohl D.M."/>
        </authorList>
    </citation>
    <scope>NUCLEOTIDE SEQUENCE</scope>
    <source>
        <strain evidence="1">Duluth1</strain>
        <tissue evidence="1">Whole animal</tissue>
    </source>
</reference>
<dbReference type="Proteomes" id="UP000828390">
    <property type="component" value="Unassembled WGS sequence"/>
</dbReference>
<evidence type="ECO:0000313" key="1">
    <source>
        <dbReference type="EMBL" id="KAH3824152.1"/>
    </source>
</evidence>
<comment type="caution">
    <text evidence="1">The sequence shown here is derived from an EMBL/GenBank/DDBJ whole genome shotgun (WGS) entry which is preliminary data.</text>
</comment>
<dbReference type="Gene3D" id="2.40.10.10">
    <property type="entry name" value="Trypsin-like serine proteases"/>
    <property type="match status" value="1"/>
</dbReference>
<dbReference type="AlphaFoldDB" id="A0A9D4JXJ1"/>
<accession>A0A9D4JXJ1</accession>
<dbReference type="InterPro" id="IPR043504">
    <property type="entry name" value="Peptidase_S1_PA_chymotrypsin"/>
</dbReference>